<name>A0ABW2PX09_9BACL</name>
<evidence type="ECO:0000313" key="3">
    <source>
        <dbReference type="Proteomes" id="UP001596505"/>
    </source>
</evidence>
<dbReference type="InterPro" id="IPR032466">
    <property type="entry name" value="Metal_Hydrolase"/>
</dbReference>
<evidence type="ECO:0000259" key="1">
    <source>
        <dbReference type="Pfam" id="PF07969"/>
    </source>
</evidence>
<dbReference type="Proteomes" id="UP001596505">
    <property type="component" value="Unassembled WGS sequence"/>
</dbReference>
<accession>A0ABW2PX09</accession>
<protein>
    <submittedName>
        <fullName evidence="2">Amidohydrolase</fullName>
        <ecNumber evidence="2">3.5.-.-</ecNumber>
    </submittedName>
</protein>
<dbReference type="Pfam" id="PF07969">
    <property type="entry name" value="Amidohydro_3"/>
    <property type="match status" value="1"/>
</dbReference>
<dbReference type="GO" id="GO:0016787">
    <property type="term" value="F:hydrolase activity"/>
    <property type="evidence" value="ECO:0007669"/>
    <property type="project" value="UniProtKB-KW"/>
</dbReference>
<feature type="domain" description="Amidohydrolase 3" evidence="1">
    <location>
        <begin position="57"/>
        <end position="543"/>
    </location>
</feature>
<dbReference type="SUPFAM" id="SSF51556">
    <property type="entry name" value="Metallo-dependent hydrolases"/>
    <property type="match status" value="1"/>
</dbReference>
<sequence length="563" mass="63028">METSIKADMVLSSNAVFTGLEDKPINAVIAIKGNKIIAIGSQKEVASFIGSETKRYDFKDELIMPGFNDFHIHLEQGSLSEYCADLSGAASEQEAVDILKKHVMENDNNEIGKDKWILGFGWYHVFWDEPKLPHRSSIDKEFPDNPVCLLNSDVHGAWLNSKGLEILGINRDTPDPHGGKIIKDENGEPTGVLDEKAINLAESILKVPLEQHPRFLKKFLEKAAEYGVTSVTDVSPLREESDLDYIKTCGDFEKRGELTARIHFSYEINGELDYPKQLREKYKSEMLKFTGLKGFLDGVPATYTAYLLDPYHDNPSTSGEPLLDPKEVKNWVKEADKEGFRVRFHACGDGAIRLALDCYDLAQQTNGKRDSRHSIEHVETVKPDDLDRFSELGVIASMQPEHVALFEKFSENTYPSRLGPNRAPYFPIKTLMNHGATLAFGSDFPIVSLNPMYGVYRGITRVHNDGEPKGGWFPEEKISLAETLRAYTLGGAYGNFEEDQLGTLEAGKLADIIVLNRNLFDVEASEILNSKVKLTIVDGKVVYSNLGDAEKFNKTELESLERL</sequence>
<gene>
    <name evidence="2" type="ORF">ACFQRG_09360</name>
</gene>
<dbReference type="CDD" id="cd01300">
    <property type="entry name" value="YtcJ_like"/>
    <property type="match status" value="1"/>
</dbReference>
<dbReference type="PANTHER" id="PTHR22642">
    <property type="entry name" value="IMIDAZOLONEPROPIONASE"/>
    <property type="match status" value="1"/>
</dbReference>
<dbReference type="SUPFAM" id="SSF51338">
    <property type="entry name" value="Composite domain of metallo-dependent hydrolases"/>
    <property type="match status" value="1"/>
</dbReference>
<dbReference type="RefSeq" id="WP_380965626.1">
    <property type="nucleotide sequence ID" value="NZ_JBHTCO010000010.1"/>
</dbReference>
<dbReference type="EMBL" id="JBHTCO010000010">
    <property type="protein sequence ID" value="MFC7393172.1"/>
    <property type="molecule type" value="Genomic_DNA"/>
</dbReference>
<dbReference type="Gene3D" id="3.20.20.140">
    <property type="entry name" value="Metal-dependent hydrolases"/>
    <property type="match status" value="1"/>
</dbReference>
<reference evidence="3" key="1">
    <citation type="journal article" date="2019" name="Int. J. Syst. Evol. Microbiol.">
        <title>The Global Catalogue of Microorganisms (GCM) 10K type strain sequencing project: providing services to taxonomists for standard genome sequencing and annotation.</title>
        <authorList>
            <consortium name="The Broad Institute Genomics Platform"/>
            <consortium name="The Broad Institute Genome Sequencing Center for Infectious Disease"/>
            <person name="Wu L."/>
            <person name="Ma J."/>
        </authorList>
    </citation>
    <scope>NUCLEOTIDE SEQUENCE [LARGE SCALE GENOMIC DNA]</scope>
    <source>
        <strain evidence="3">CGMCC 1.16305</strain>
    </source>
</reference>
<comment type="caution">
    <text evidence="2">The sequence shown here is derived from an EMBL/GenBank/DDBJ whole genome shotgun (WGS) entry which is preliminary data.</text>
</comment>
<dbReference type="PANTHER" id="PTHR22642:SF2">
    <property type="entry name" value="PROTEIN LONG AFTER FAR-RED 3"/>
    <property type="match status" value="1"/>
</dbReference>
<organism evidence="2 3">
    <name type="scientific">Scopulibacillus cellulosilyticus</name>
    <dbReference type="NCBI Taxonomy" id="2665665"/>
    <lineage>
        <taxon>Bacteria</taxon>
        <taxon>Bacillati</taxon>
        <taxon>Bacillota</taxon>
        <taxon>Bacilli</taxon>
        <taxon>Bacillales</taxon>
        <taxon>Sporolactobacillaceae</taxon>
        <taxon>Scopulibacillus</taxon>
    </lineage>
</organism>
<dbReference type="InterPro" id="IPR011059">
    <property type="entry name" value="Metal-dep_hydrolase_composite"/>
</dbReference>
<dbReference type="Gene3D" id="2.30.40.10">
    <property type="entry name" value="Urease, subunit C, domain 1"/>
    <property type="match status" value="1"/>
</dbReference>
<keyword evidence="3" id="KW-1185">Reference proteome</keyword>
<keyword evidence="2" id="KW-0378">Hydrolase</keyword>
<dbReference type="Gene3D" id="3.10.310.70">
    <property type="match status" value="1"/>
</dbReference>
<evidence type="ECO:0000313" key="2">
    <source>
        <dbReference type="EMBL" id="MFC7393172.1"/>
    </source>
</evidence>
<dbReference type="EC" id="3.5.-.-" evidence="2"/>
<dbReference type="InterPro" id="IPR013108">
    <property type="entry name" value="Amidohydro_3"/>
</dbReference>
<dbReference type="InterPro" id="IPR033932">
    <property type="entry name" value="YtcJ-like"/>
</dbReference>
<proteinExistence type="predicted"/>